<dbReference type="GO" id="GO:0016787">
    <property type="term" value="F:hydrolase activity"/>
    <property type="evidence" value="ECO:0007669"/>
    <property type="project" value="InterPro"/>
</dbReference>
<organism evidence="1 2">
    <name type="scientific">Coptis chinensis</name>
    <dbReference type="NCBI Taxonomy" id="261450"/>
    <lineage>
        <taxon>Eukaryota</taxon>
        <taxon>Viridiplantae</taxon>
        <taxon>Streptophyta</taxon>
        <taxon>Embryophyta</taxon>
        <taxon>Tracheophyta</taxon>
        <taxon>Spermatophyta</taxon>
        <taxon>Magnoliopsida</taxon>
        <taxon>Ranunculales</taxon>
        <taxon>Ranunculaceae</taxon>
        <taxon>Coptidoideae</taxon>
        <taxon>Coptis</taxon>
    </lineage>
</organism>
<accession>A0A835LX73</accession>
<dbReference type="AlphaFoldDB" id="A0A835LX73"/>
<name>A0A835LX73_9MAGN</name>
<dbReference type="Gene3D" id="3.40.630.10">
    <property type="entry name" value="Zn peptidases"/>
    <property type="match status" value="1"/>
</dbReference>
<dbReference type="SUPFAM" id="SSF51126">
    <property type="entry name" value="Pectin lyase-like"/>
    <property type="match status" value="1"/>
</dbReference>
<dbReference type="InterPro" id="IPR011050">
    <property type="entry name" value="Pectin_lyase_fold/virulence"/>
</dbReference>
<dbReference type="InterPro" id="IPR017439">
    <property type="entry name" value="Amidohydrolase"/>
</dbReference>
<gene>
    <name evidence="1" type="ORF">IFM89_009282</name>
</gene>
<dbReference type="EMBL" id="JADFTS010000004">
    <property type="protein sequence ID" value="KAF9608347.1"/>
    <property type="molecule type" value="Genomic_DNA"/>
</dbReference>
<evidence type="ECO:0000313" key="2">
    <source>
        <dbReference type="Proteomes" id="UP000631114"/>
    </source>
</evidence>
<proteinExistence type="predicted"/>
<sequence>DAKDFPLILVLPFYRRGRDAPGDGLRYSSFIHGTNLTDVIIIGANGTIDGQVNYPVAKTGVVAQTGNGSHPVVALHADMDALPLQELVEWEHKSKVNGKMHGCGHDAHVAMLLGAAKLLNQRRDYLKRRVVFGAPYMVREGALGDSKAIFGMHVDNTKPIGSIASIAGPALVCFGCIFEVTIEGIDSCSNVLIEDCYIVLGDDCISLKSGWDQYGIKVGIPTEHVIIRRLTCISPDSALIALGSEMSGGVLRRILGLKTT</sequence>
<dbReference type="PANTHER" id="PTHR11014:SF140">
    <property type="entry name" value="IAA-AMINO ACID HYDROLASE ILR1-LIKE 3"/>
    <property type="match status" value="1"/>
</dbReference>
<dbReference type="SUPFAM" id="SSF53187">
    <property type="entry name" value="Zn-dependent exopeptidases"/>
    <property type="match status" value="1"/>
</dbReference>
<feature type="non-terminal residue" evidence="1">
    <location>
        <position position="1"/>
    </location>
</feature>
<dbReference type="Proteomes" id="UP000631114">
    <property type="component" value="Unassembled WGS sequence"/>
</dbReference>
<evidence type="ECO:0000313" key="1">
    <source>
        <dbReference type="EMBL" id="KAF9608347.1"/>
    </source>
</evidence>
<comment type="caution">
    <text evidence="1">The sequence shown here is derived from an EMBL/GenBank/DDBJ whole genome shotgun (WGS) entry which is preliminary data.</text>
</comment>
<keyword evidence="2" id="KW-1185">Reference proteome</keyword>
<dbReference type="OrthoDB" id="6119954at2759"/>
<dbReference type="PANTHER" id="PTHR11014">
    <property type="entry name" value="PEPTIDASE M20 FAMILY MEMBER"/>
    <property type="match status" value="1"/>
</dbReference>
<dbReference type="Gene3D" id="2.160.20.10">
    <property type="entry name" value="Single-stranded right-handed beta-helix, Pectin lyase-like"/>
    <property type="match status" value="1"/>
</dbReference>
<protein>
    <submittedName>
        <fullName evidence="1">Uncharacterized protein</fullName>
    </submittedName>
</protein>
<dbReference type="Gene3D" id="3.30.70.360">
    <property type="match status" value="1"/>
</dbReference>
<dbReference type="InterPro" id="IPR012334">
    <property type="entry name" value="Pectin_lyas_fold"/>
</dbReference>
<dbReference type="InterPro" id="IPR002933">
    <property type="entry name" value="Peptidase_M20"/>
</dbReference>
<reference evidence="1 2" key="1">
    <citation type="submission" date="2020-10" db="EMBL/GenBank/DDBJ databases">
        <title>The Coptis chinensis genome and diversification of protoberbering-type alkaloids.</title>
        <authorList>
            <person name="Wang B."/>
            <person name="Shu S."/>
            <person name="Song C."/>
            <person name="Liu Y."/>
        </authorList>
    </citation>
    <scope>NUCLEOTIDE SEQUENCE [LARGE SCALE GENOMIC DNA]</scope>
    <source>
        <strain evidence="1">HL-2020</strain>
        <tissue evidence="1">Leaf</tissue>
    </source>
</reference>
<dbReference type="Pfam" id="PF01546">
    <property type="entry name" value="Peptidase_M20"/>
    <property type="match status" value="1"/>
</dbReference>